<gene>
    <name evidence="2" type="ORF">N6H18_15600</name>
</gene>
<dbReference type="SMART" id="SM00481">
    <property type="entry name" value="POLIIIAc"/>
    <property type="match status" value="1"/>
</dbReference>
<dbReference type="InterPro" id="IPR050243">
    <property type="entry name" value="PHP_phosphatase"/>
</dbReference>
<dbReference type="RefSeq" id="WP_262309211.1">
    <property type="nucleotide sequence ID" value="NZ_CP106679.1"/>
</dbReference>
<dbReference type="InterPro" id="IPR047967">
    <property type="entry name" value="PolX_PHP"/>
</dbReference>
<dbReference type="Pfam" id="PF02811">
    <property type="entry name" value="PHP"/>
    <property type="match status" value="1"/>
</dbReference>
<dbReference type="Pfam" id="PF14716">
    <property type="entry name" value="HHH_8"/>
    <property type="match status" value="1"/>
</dbReference>
<dbReference type="InterPro" id="IPR010996">
    <property type="entry name" value="HHH_MUS81"/>
</dbReference>
<dbReference type="Gene3D" id="1.10.150.20">
    <property type="entry name" value="5' to 3' exonuclease, C-terminal subdomain"/>
    <property type="match status" value="1"/>
</dbReference>
<organism evidence="2 3">
    <name type="scientific">Reichenbachiella agarivorans</name>
    <dbReference type="NCBI Taxonomy" id="2979464"/>
    <lineage>
        <taxon>Bacteria</taxon>
        <taxon>Pseudomonadati</taxon>
        <taxon>Bacteroidota</taxon>
        <taxon>Cytophagia</taxon>
        <taxon>Cytophagales</taxon>
        <taxon>Reichenbachiellaceae</taxon>
        <taxon>Reichenbachiella</taxon>
    </lineage>
</organism>
<evidence type="ECO:0000313" key="3">
    <source>
        <dbReference type="Proteomes" id="UP001065174"/>
    </source>
</evidence>
<sequence length="566" mass="62916">MNNSEIKHSLKLAGQLMELHGDNPFKTRSYTSAADVVGGLDVELATLSEKEILAIDGLGKSMAANIADLLHSGSFEGLNQLMDKTPVGVIEMLGISGFGPKKVAVLWQEGGAETLDDLLTMCDQGKVAALKGFAEKSQETLRAAVSFLIGNRFRERYANVEAVVATLQTLIADLPSVEQCQETGQTRRRLEVIDQIELLVVAEDFEEAREQISQLTGLEVDERKSSPMAWYGKHVGVKPPIKIHFADSDSAINRLIETTGSIEHLNLPTTDQTSIKSALKKGRFVSEEAFYQSIGMKPIVPELREGRREGDWATQDRLPQLIEMSDLKGILHNHSTYSDGKHTLRQMAEHCKQLGYEYLGISDHSQTAVYANGLPDFRVKQQQEEIRQLNEELAPFKIFSGIESDILTDGSLDYSEEILASFDFIVASVHSGLNMDIQKATDRLLKAIHNPYTTILGHMTGRLLVQREGYPVDHRAIIDACAETGVVIEINASPYRLDMDWRWIEYALDKGVKLSINPDAHKMDGYKDMYYGLQVARKGGLTANDNLNSMNLAEITAFFASKRNKK</sequence>
<dbReference type="Gene3D" id="3.20.20.140">
    <property type="entry name" value="Metal-dependent hydrolases"/>
    <property type="match status" value="1"/>
</dbReference>
<dbReference type="Gene3D" id="1.10.150.110">
    <property type="entry name" value="DNA polymerase beta, N-terminal domain-like"/>
    <property type="match status" value="1"/>
</dbReference>
<dbReference type="EMBL" id="CP106679">
    <property type="protein sequence ID" value="UXP31772.1"/>
    <property type="molecule type" value="Genomic_DNA"/>
</dbReference>
<evidence type="ECO:0000259" key="1">
    <source>
        <dbReference type="SMART" id="SM00481"/>
    </source>
</evidence>
<dbReference type="PANTHER" id="PTHR36928:SF1">
    <property type="entry name" value="PHOSPHATASE YCDX-RELATED"/>
    <property type="match status" value="1"/>
</dbReference>
<protein>
    <submittedName>
        <fullName evidence="2">PHP domain-containing protein</fullName>
    </submittedName>
</protein>
<proteinExistence type="predicted"/>
<dbReference type="PIRSF" id="PIRSF005047">
    <property type="entry name" value="UCP005047_YshC"/>
    <property type="match status" value="1"/>
</dbReference>
<reference evidence="2" key="1">
    <citation type="submission" date="2022-09" db="EMBL/GenBank/DDBJ databases">
        <title>Comparative genomics and taxonomic characterization of three novel marine species of genus Reichenbachiella exhibiting antioxidant and polysaccharide degradation activities.</title>
        <authorList>
            <person name="Muhammad N."/>
            <person name="Lee Y.-J."/>
            <person name="Ko J."/>
            <person name="Kim S.-G."/>
        </authorList>
    </citation>
    <scope>NUCLEOTIDE SEQUENCE</scope>
    <source>
        <strain evidence="2">BKB1-1</strain>
    </source>
</reference>
<accession>A0ABY6CMN4</accession>
<dbReference type="PANTHER" id="PTHR36928">
    <property type="entry name" value="PHOSPHATASE YCDX-RELATED"/>
    <property type="match status" value="1"/>
</dbReference>
<dbReference type="SUPFAM" id="SSF81301">
    <property type="entry name" value="Nucleotidyltransferase"/>
    <property type="match status" value="1"/>
</dbReference>
<dbReference type="SUPFAM" id="SSF89550">
    <property type="entry name" value="PHP domain-like"/>
    <property type="match status" value="1"/>
</dbReference>
<dbReference type="InterPro" id="IPR043519">
    <property type="entry name" value="NT_sf"/>
</dbReference>
<dbReference type="InterPro" id="IPR004013">
    <property type="entry name" value="PHP_dom"/>
</dbReference>
<feature type="domain" description="Polymerase/histidinol phosphatase N-terminal" evidence="1">
    <location>
        <begin position="329"/>
        <end position="408"/>
    </location>
</feature>
<dbReference type="Proteomes" id="UP001065174">
    <property type="component" value="Chromosome"/>
</dbReference>
<dbReference type="InterPro" id="IPR027421">
    <property type="entry name" value="DNA_pol_lamdba_lyase_dom_sf"/>
</dbReference>
<dbReference type="SUPFAM" id="SSF47802">
    <property type="entry name" value="DNA polymerase beta, N-terminal domain-like"/>
    <property type="match status" value="1"/>
</dbReference>
<name>A0ABY6CMN4_9BACT</name>
<keyword evidence="3" id="KW-1185">Reference proteome</keyword>
<dbReference type="CDD" id="cd07436">
    <property type="entry name" value="PHP_PolX"/>
    <property type="match status" value="1"/>
</dbReference>
<dbReference type="InterPro" id="IPR016195">
    <property type="entry name" value="Pol/histidinol_Pase-like"/>
</dbReference>
<evidence type="ECO:0000313" key="2">
    <source>
        <dbReference type="EMBL" id="UXP31772.1"/>
    </source>
</evidence>
<dbReference type="InterPro" id="IPR003141">
    <property type="entry name" value="Pol/His_phosphatase_N"/>
</dbReference>
<dbReference type="InterPro" id="IPR022311">
    <property type="entry name" value="PolX-like"/>
</dbReference>